<name>G9QGP2_9BACI</name>
<evidence type="ECO:0000259" key="3">
    <source>
        <dbReference type="PROSITE" id="PS51109"/>
    </source>
</evidence>
<dbReference type="PROSITE" id="PS51109">
    <property type="entry name" value="G5"/>
    <property type="match status" value="1"/>
</dbReference>
<dbReference type="AlphaFoldDB" id="G9QGP2"/>
<dbReference type="GO" id="GO:0004553">
    <property type="term" value="F:hydrolase activity, hydrolyzing O-glycosyl compounds"/>
    <property type="evidence" value="ECO:0007669"/>
    <property type="project" value="InterPro"/>
</dbReference>
<evidence type="ECO:0000256" key="1">
    <source>
        <dbReference type="ARBA" id="ARBA00022729"/>
    </source>
</evidence>
<keyword evidence="5" id="KW-1185">Reference proteome</keyword>
<proteinExistence type="predicted"/>
<dbReference type="Pfam" id="PF07501">
    <property type="entry name" value="G5"/>
    <property type="match status" value="1"/>
</dbReference>
<dbReference type="EMBL" id="ACWF01000003">
    <property type="protein sequence ID" value="EHL79705.1"/>
    <property type="molecule type" value="Genomic_DNA"/>
</dbReference>
<keyword evidence="1 2" id="KW-0732">Signal</keyword>
<dbReference type="PANTHER" id="PTHR39160">
    <property type="entry name" value="CELL WALL-BINDING PROTEIN YOCH"/>
    <property type="match status" value="1"/>
</dbReference>
<sequence length="401" mass="44534">MTVNEFKQDRSRFKSRKSFLLAAGVVLLSSTSAYSYYESTEKTVEVKINNWEKTIETRADTVAEVVKELKLPVKPKDYLVPSKQTKIKDGMNIEWKPSKQIHLTIEGKKKTVWTTADTVKDFLKEEHLSISKFDKVAPSFNQTLQNHMNVKINKAFPVTLVDGNRKKTVWTASTTVGDFLKQQGITFGKWDKVKPGFDDYLHSNSSVKIVRVKKITDVVEKSKAFAITIQKDSSLMEGERKVLQEGRNGTVINTYESVYENGRLISKKLLEQRTIVEGRNKIIAEGTKKRDGQFAAETASTAGTRGRELLVTATAYTSNCSGCSGITATGINIHSSPNMRIIAVDPGLIPLGSRVYVEGYGYAVAADTGGAIKGNRIDILMPSQSVAAQWGRKQVKVQIID</sequence>
<dbReference type="SUPFAM" id="SSF50685">
    <property type="entry name" value="Barwin-like endoglucanases"/>
    <property type="match status" value="1"/>
</dbReference>
<evidence type="ECO:0000313" key="5">
    <source>
        <dbReference type="Proteomes" id="UP000011747"/>
    </source>
</evidence>
<accession>G9QGP2</accession>
<dbReference type="InterPro" id="IPR051933">
    <property type="entry name" value="Resuscitation_pf_RpfB"/>
</dbReference>
<dbReference type="InterPro" id="IPR036908">
    <property type="entry name" value="RlpA-like_sf"/>
</dbReference>
<evidence type="ECO:0000313" key="4">
    <source>
        <dbReference type="EMBL" id="EHL79705.1"/>
    </source>
</evidence>
<organism evidence="4 5">
    <name type="scientific">Bacillus smithii 7_3_47FAA</name>
    <dbReference type="NCBI Taxonomy" id="665952"/>
    <lineage>
        <taxon>Bacteria</taxon>
        <taxon>Bacillati</taxon>
        <taxon>Bacillota</taxon>
        <taxon>Bacilli</taxon>
        <taxon>Bacillales</taxon>
        <taxon>Bacillaceae</taxon>
        <taxon>Bacillus</taxon>
    </lineage>
</organism>
<dbReference type="CDD" id="cd22786">
    <property type="entry name" value="DPBB_YuiC-like"/>
    <property type="match status" value="1"/>
</dbReference>
<dbReference type="Proteomes" id="UP000011747">
    <property type="component" value="Unassembled WGS sequence"/>
</dbReference>
<dbReference type="InterPro" id="IPR011098">
    <property type="entry name" value="G5_dom"/>
</dbReference>
<feature type="signal peptide" evidence="2">
    <location>
        <begin position="1"/>
        <end position="35"/>
    </location>
</feature>
<dbReference type="Gene3D" id="2.20.230.10">
    <property type="entry name" value="Resuscitation-promoting factor rpfb"/>
    <property type="match status" value="1"/>
</dbReference>
<feature type="chain" id="PRO_5038892098" description="G5 domain-containing protein" evidence="2">
    <location>
        <begin position="36"/>
        <end position="401"/>
    </location>
</feature>
<reference evidence="4 5" key="1">
    <citation type="submission" date="2011-09" db="EMBL/GenBank/DDBJ databases">
        <title>The Genome Sequence of Bacillus smithii 7_3_47FAA.</title>
        <authorList>
            <consortium name="The Broad Institute Genome Sequencing Platform"/>
            <person name="Earl A."/>
            <person name="Ward D."/>
            <person name="Feldgarden M."/>
            <person name="Gevers D."/>
            <person name="Daigneault M."/>
            <person name="Strauss J."/>
            <person name="Allen-Vercoe E."/>
            <person name="Young S.K."/>
            <person name="Zeng Q."/>
            <person name="Gargeya S."/>
            <person name="Fitzgerald M."/>
            <person name="Haas B."/>
            <person name="Abouelleil A."/>
            <person name="Alvarado L."/>
            <person name="Arachchi H.M."/>
            <person name="Berlin A."/>
            <person name="Brown A."/>
            <person name="Chapman S.B."/>
            <person name="Chen Z."/>
            <person name="Dunbar C."/>
            <person name="Freedman E."/>
            <person name="Gearin G."/>
            <person name="Goldberg J."/>
            <person name="Griggs A."/>
            <person name="Gujja S."/>
            <person name="Heiman D."/>
            <person name="Howarth C."/>
            <person name="Larson L."/>
            <person name="Lui A."/>
            <person name="MacDonald P.J.P."/>
            <person name="Montmayeur A."/>
            <person name="Murphy C."/>
            <person name="Neiman D."/>
            <person name="Pearson M."/>
            <person name="Priest M."/>
            <person name="Roberts A."/>
            <person name="Saif S."/>
            <person name="Shea T."/>
            <person name="Shenoy N."/>
            <person name="Sisk P."/>
            <person name="Stolte C."/>
            <person name="Sykes S."/>
            <person name="Wortman J."/>
            <person name="Nusbaum C."/>
            <person name="Birren B."/>
        </authorList>
    </citation>
    <scope>NUCLEOTIDE SEQUENCE [LARGE SCALE GENOMIC DNA]</scope>
    <source>
        <strain evidence="4 5">7_3_47FAA</strain>
    </source>
</reference>
<comment type="caution">
    <text evidence="4">The sequence shown here is derived from an EMBL/GenBank/DDBJ whole genome shotgun (WGS) entry which is preliminary data.</text>
</comment>
<dbReference type="Pfam" id="PF03990">
    <property type="entry name" value="DUF348"/>
    <property type="match status" value="3"/>
</dbReference>
<dbReference type="Gene3D" id="2.40.40.10">
    <property type="entry name" value="RlpA-like domain"/>
    <property type="match status" value="1"/>
</dbReference>
<feature type="domain" description="G5" evidence="3">
    <location>
        <begin position="209"/>
        <end position="289"/>
    </location>
</feature>
<dbReference type="Pfam" id="PF06725">
    <property type="entry name" value="3D"/>
    <property type="match status" value="1"/>
</dbReference>
<dbReference type="InterPro" id="IPR010611">
    <property type="entry name" value="3D_dom"/>
</dbReference>
<dbReference type="GO" id="GO:0009254">
    <property type="term" value="P:peptidoglycan turnover"/>
    <property type="evidence" value="ECO:0007669"/>
    <property type="project" value="InterPro"/>
</dbReference>
<dbReference type="PANTHER" id="PTHR39160:SF4">
    <property type="entry name" value="RESUSCITATION-PROMOTING FACTOR RPFB"/>
    <property type="match status" value="1"/>
</dbReference>
<dbReference type="HOGENOM" id="CLU_036884_0_1_9"/>
<evidence type="ECO:0000256" key="2">
    <source>
        <dbReference type="SAM" id="SignalP"/>
    </source>
</evidence>
<dbReference type="RefSeq" id="WP_003352324.1">
    <property type="nucleotide sequence ID" value="NZ_JH414739.1"/>
</dbReference>
<gene>
    <name evidence="4" type="ORF">HMPREF1015_02806</name>
</gene>
<dbReference type="GO" id="GO:0019867">
    <property type="term" value="C:outer membrane"/>
    <property type="evidence" value="ECO:0007669"/>
    <property type="project" value="InterPro"/>
</dbReference>
<dbReference type="PATRIC" id="fig|665952.3.peg.58"/>
<dbReference type="SMART" id="SM01208">
    <property type="entry name" value="G5"/>
    <property type="match status" value="1"/>
</dbReference>
<dbReference type="InterPro" id="IPR007137">
    <property type="entry name" value="DUF348"/>
</dbReference>
<protein>
    <recommendedName>
        <fullName evidence="3">G5 domain-containing protein</fullName>
    </recommendedName>
</protein>